<comment type="caution">
    <text evidence="4">The sequence shown here is derived from an EMBL/GenBank/DDBJ whole genome shotgun (WGS) entry which is preliminary data.</text>
</comment>
<dbReference type="SUPFAM" id="SSF116846">
    <property type="entry name" value="MIT domain"/>
    <property type="match status" value="1"/>
</dbReference>
<dbReference type="GO" id="GO:0004672">
    <property type="term" value="F:protein kinase activity"/>
    <property type="evidence" value="ECO:0007669"/>
    <property type="project" value="InterPro"/>
</dbReference>
<dbReference type="Proteomes" id="UP000887013">
    <property type="component" value="Unassembled WGS sequence"/>
</dbReference>
<reference evidence="4" key="1">
    <citation type="submission" date="2020-08" db="EMBL/GenBank/DDBJ databases">
        <title>Multicomponent nature underlies the extraordinary mechanical properties of spider dragline silk.</title>
        <authorList>
            <person name="Kono N."/>
            <person name="Nakamura H."/>
            <person name="Mori M."/>
            <person name="Yoshida Y."/>
            <person name="Ohtoshi R."/>
            <person name="Malay A.D."/>
            <person name="Moran D.A.P."/>
            <person name="Tomita M."/>
            <person name="Numata K."/>
            <person name="Arakawa K."/>
        </authorList>
    </citation>
    <scope>NUCLEOTIDE SEQUENCE</scope>
</reference>
<dbReference type="GO" id="GO:0035091">
    <property type="term" value="F:phosphatidylinositol binding"/>
    <property type="evidence" value="ECO:0007669"/>
    <property type="project" value="InterPro"/>
</dbReference>
<dbReference type="PANTHER" id="PTHR15508:SF8">
    <property type="entry name" value="LD24550P"/>
    <property type="match status" value="1"/>
</dbReference>
<keyword evidence="4" id="KW-0808">Transferase</keyword>
<feature type="domain" description="Protein kinase" evidence="2">
    <location>
        <begin position="470"/>
        <end position="875"/>
    </location>
</feature>
<dbReference type="InterPro" id="IPR001683">
    <property type="entry name" value="PX_dom"/>
</dbReference>
<organism evidence="4 5">
    <name type="scientific">Nephila pilipes</name>
    <name type="common">Giant wood spider</name>
    <name type="synonym">Nephila maculata</name>
    <dbReference type="NCBI Taxonomy" id="299642"/>
    <lineage>
        <taxon>Eukaryota</taxon>
        <taxon>Metazoa</taxon>
        <taxon>Ecdysozoa</taxon>
        <taxon>Arthropoda</taxon>
        <taxon>Chelicerata</taxon>
        <taxon>Arachnida</taxon>
        <taxon>Araneae</taxon>
        <taxon>Araneomorphae</taxon>
        <taxon>Entelegynae</taxon>
        <taxon>Araneoidea</taxon>
        <taxon>Nephilidae</taxon>
        <taxon>Nephila</taxon>
    </lineage>
</organism>
<evidence type="ECO:0000259" key="2">
    <source>
        <dbReference type="PROSITE" id="PS50011"/>
    </source>
</evidence>
<dbReference type="InterPro" id="IPR007330">
    <property type="entry name" value="MIT_dom"/>
</dbReference>
<dbReference type="Gene3D" id="1.20.58.80">
    <property type="entry name" value="Phosphotransferase system, lactose/cellobiose-type IIA subunit"/>
    <property type="match status" value="1"/>
</dbReference>
<dbReference type="InterPro" id="IPR011009">
    <property type="entry name" value="Kinase-like_dom_sf"/>
</dbReference>
<dbReference type="SUPFAM" id="SSF64268">
    <property type="entry name" value="PX domain"/>
    <property type="match status" value="1"/>
</dbReference>
<dbReference type="InterPro" id="IPR000719">
    <property type="entry name" value="Prot_kinase_dom"/>
</dbReference>
<keyword evidence="4" id="KW-0418">Kinase</keyword>
<feature type="domain" description="PX" evidence="3">
    <location>
        <begin position="1"/>
        <end position="136"/>
    </location>
</feature>
<sequence length="885" mass="100640">MVSLQKNMSKKVKDPWVRIIDVSDPVLHRKGFTLYKVTSKVFPKNSVEAVTEVTVWKRYNDFKKLHKALSTLHQGLYLKEPFPPFAKTRFFGRFDPDVIEERRQSALKLLQFAANCSPLFTSQVFVKFFEDGHYVEENKPIVESLEHKTDNILQPQRVLPEILESKQFEKESSDNQDNENKDHVLSLGGIWQHHQIADAISLGSHCTDEDDDDHTTFTDDDSVVSRPSLNLAEFDPLLQSSNGTSLAPNNQENLCNSWLLSALQSCSNVDVERDLENILEFPTPFCEFEISEDYTSSNNESQSVSDVNTDSKENHFTFDFPTPIAEDTSDVSEFDPLMNKNSFDDDSFNYDRFAMTPNSYKKESFKRPPCIVQASKFVGMAQEAEDNNQYKEAFELYKKAIDVLLHDFQKDKCPEFKDIVRKKILLYLMKAEELYETKLPKTNLNEKLTIVNPTFPASPVKFTNLQGSVQELSKYKVLGVLDKVLLVLDISTNNTFIVKTLYKSPSPQIRGAARIVPQNVPFVVKLYRIYETNYALFLILEYATGGRLWNYVDSFMQRSPLSPNNEGTCLYVEPKTKVELCNVYSGKKVDDESVSETVNVNHSVDSDLTPAEKCPSSYVALFKKYADTVGEEENVSLAKYHKSQPVFSKNRKKSGVSASSEIQNDINEKMSLLHPPKTVRNRLSSSTGSLETTYTQKTSNLELLSAMDETVSRIPTKTHLPESCIVTWAAEIVLALESLHNLGIIWMDFHPDNILLGAEGHILLSYQSQWNNVDYVISENAKENLFCAPEVGNLFSVTSDCDWWSLGAILFELLMGQSLVSCHPTGITRHTILNFPNEISSDAKDFVSKLLQYNPSERLGFGIYGVEEIKSHPIFRDIDWKTLQR</sequence>
<dbReference type="PANTHER" id="PTHR15508">
    <property type="entry name" value="RIBOSOMAL PROTEIN S6 KINASE"/>
    <property type="match status" value="1"/>
</dbReference>
<dbReference type="InterPro" id="IPR036871">
    <property type="entry name" value="PX_dom_sf"/>
</dbReference>
<gene>
    <name evidence="4" type="primary">RPS6KC1</name>
    <name evidence="4" type="ORF">NPIL_375471</name>
</gene>
<dbReference type="PROSITE" id="PS50011">
    <property type="entry name" value="PROTEIN_KINASE_DOM"/>
    <property type="match status" value="1"/>
</dbReference>
<protein>
    <submittedName>
        <fullName evidence="4">Ribosomal protein S6 kinase delta-1</fullName>
    </submittedName>
</protein>
<dbReference type="GO" id="GO:0005524">
    <property type="term" value="F:ATP binding"/>
    <property type="evidence" value="ECO:0007669"/>
    <property type="project" value="InterPro"/>
</dbReference>
<dbReference type="InterPro" id="IPR051866">
    <property type="entry name" value="Intracell_Sig-Traffick_Protein"/>
</dbReference>
<accession>A0A8X6MVU0</accession>
<dbReference type="SMART" id="SM00220">
    <property type="entry name" value="S_TKc"/>
    <property type="match status" value="1"/>
</dbReference>
<dbReference type="OrthoDB" id="1278353at2759"/>
<dbReference type="InterPro" id="IPR036181">
    <property type="entry name" value="MIT_dom_sf"/>
</dbReference>
<evidence type="ECO:0000313" key="4">
    <source>
        <dbReference type="EMBL" id="GFS80170.1"/>
    </source>
</evidence>
<feature type="compositionally biased region" description="Acidic residues" evidence="1">
    <location>
        <begin position="208"/>
        <end position="222"/>
    </location>
</feature>
<dbReference type="Pfam" id="PF00069">
    <property type="entry name" value="Pkinase"/>
    <property type="match status" value="1"/>
</dbReference>
<dbReference type="CDD" id="cd06881">
    <property type="entry name" value="PX_SNX15_like"/>
    <property type="match status" value="1"/>
</dbReference>
<dbReference type="EMBL" id="BMAW01097540">
    <property type="protein sequence ID" value="GFS80170.1"/>
    <property type="molecule type" value="Genomic_DNA"/>
</dbReference>
<dbReference type="Pfam" id="PF00787">
    <property type="entry name" value="PX"/>
    <property type="match status" value="1"/>
</dbReference>
<dbReference type="SMART" id="SM00312">
    <property type="entry name" value="PX"/>
    <property type="match status" value="1"/>
</dbReference>
<proteinExistence type="predicted"/>
<name>A0A8X6MVU0_NEPPI</name>
<keyword evidence="5" id="KW-1185">Reference proteome</keyword>
<evidence type="ECO:0000256" key="1">
    <source>
        <dbReference type="SAM" id="MobiDB-lite"/>
    </source>
</evidence>
<dbReference type="SUPFAM" id="SSF56112">
    <property type="entry name" value="Protein kinase-like (PK-like)"/>
    <property type="match status" value="1"/>
</dbReference>
<dbReference type="AlphaFoldDB" id="A0A8X6MVU0"/>
<dbReference type="PROSITE" id="PS50195">
    <property type="entry name" value="PX"/>
    <property type="match status" value="1"/>
</dbReference>
<dbReference type="Gene3D" id="1.10.510.10">
    <property type="entry name" value="Transferase(Phosphotransferase) domain 1"/>
    <property type="match status" value="1"/>
</dbReference>
<evidence type="ECO:0000259" key="3">
    <source>
        <dbReference type="PROSITE" id="PS50195"/>
    </source>
</evidence>
<evidence type="ECO:0000313" key="5">
    <source>
        <dbReference type="Proteomes" id="UP000887013"/>
    </source>
</evidence>
<dbReference type="Gene3D" id="3.30.1520.10">
    <property type="entry name" value="Phox-like domain"/>
    <property type="match status" value="1"/>
</dbReference>
<dbReference type="SMART" id="SM00745">
    <property type="entry name" value="MIT"/>
    <property type="match status" value="1"/>
</dbReference>
<dbReference type="Gene3D" id="3.30.200.20">
    <property type="entry name" value="Phosphorylase Kinase, domain 1"/>
    <property type="match status" value="1"/>
</dbReference>
<dbReference type="Pfam" id="PF04212">
    <property type="entry name" value="MIT"/>
    <property type="match status" value="1"/>
</dbReference>
<feature type="region of interest" description="Disordered" evidence="1">
    <location>
        <begin position="204"/>
        <end position="223"/>
    </location>
</feature>